<organism evidence="1 2">
    <name type="scientific">Vibrio hippocampi</name>
    <dbReference type="NCBI Taxonomy" id="654686"/>
    <lineage>
        <taxon>Bacteria</taxon>
        <taxon>Pseudomonadati</taxon>
        <taxon>Pseudomonadota</taxon>
        <taxon>Gammaproteobacteria</taxon>
        <taxon>Vibrionales</taxon>
        <taxon>Vibrionaceae</taxon>
        <taxon>Vibrio</taxon>
    </lineage>
</organism>
<proteinExistence type="predicted"/>
<name>A0ABM8ZQJ8_9VIBR</name>
<sequence>MKIEQSNVTKLYLSEIPRLDPIGVFIEDYSKSQGKITIECFGESWSHYWGAMGGRTLAEFFTSCNTSYLAGKLSDIKSGLDDYEAFELKAKKEILKLRRADEIDLDKARYLYDEVDISSLDDDDGEWWCKENCDILSEIFGEEWWYSIPQKENPDYTYLCRIIESVQDGLKQFTKSKKIDEVAL</sequence>
<protein>
    <recommendedName>
        <fullName evidence="3">DUF4375 domain-containing protein</fullName>
    </recommendedName>
</protein>
<dbReference type="Proteomes" id="UP000838160">
    <property type="component" value="Unassembled WGS sequence"/>
</dbReference>
<keyword evidence="2" id="KW-1185">Reference proteome</keyword>
<evidence type="ECO:0008006" key="3">
    <source>
        <dbReference type="Google" id="ProtNLM"/>
    </source>
</evidence>
<dbReference type="EMBL" id="CAKLCM010000005">
    <property type="protein sequence ID" value="CAH0531245.1"/>
    <property type="molecule type" value="Genomic_DNA"/>
</dbReference>
<gene>
    <name evidence="1" type="ORF">VHP8226_04182</name>
</gene>
<reference evidence="1" key="1">
    <citation type="submission" date="2021-12" db="EMBL/GenBank/DDBJ databases">
        <authorList>
            <person name="Rodrigo-Torres L."/>
            <person name="Arahal R. D."/>
            <person name="Lucena T."/>
        </authorList>
    </citation>
    <scope>NUCLEOTIDE SEQUENCE</scope>
    <source>
        <strain evidence="1">CECT 8226</strain>
    </source>
</reference>
<comment type="caution">
    <text evidence="1">The sequence shown here is derived from an EMBL/GenBank/DDBJ whole genome shotgun (WGS) entry which is preliminary data.</text>
</comment>
<dbReference type="Pfam" id="PF26211">
    <property type="entry name" value="Phage_phiTE_072"/>
    <property type="match status" value="1"/>
</dbReference>
<evidence type="ECO:0000313" key="1">
    <source>
        <dbReference type="EMBL" id="CAH0531245.1"/>
    </source>
</evidence>
<accession>A0ABM8ZQJ8</accession>
<dbReference type="RefSeq" id="WP_237487265.1">
    <property type="nucleotide sequence ID" value="NZ_CAKLCM010000005.1"/>
</dbReference>
<evidence type="ECO:0000313" key="2">
    <source>
        <dbReference type="Proteomes" id="UP000838160"/>
    </source>
</evidence>
<dbReference type="InterPro" id="IPR058701">
    <property type="entry name" value="PhiTE_072-like"/>
</dbReference>